<dbReference type="AlphaFoldDB" id="A0A669EL70"/>
<evidence type="ECO:0000313" key="2">
    <source>
        <dbReference type="Ensembl" id="ENSONIP00000073635.1"/>
    </source>
</evidence>
<feature type="region of interest" description="Disordered" evidence="1">
    <location>
        <begin position="90"/>
        <end position="122"/>
    </location>
</feature>
<evidence type="ECO:0000256" key="1">
    <source>
        <dbReference type="SAM" id="MobiDB-lite"/>
    </source>
</evidence>
<evidence type="ECO:0008006" key="4">
    <source>
        <dbReference type="Google" id="ProtNLM"/>
    </source>
</evidence>
<keyword evidence="3" id="KW-1185">Reference proteome</keyword>
<name>A0A669EL70_ORENI</name>
<proteinExistence type="predicted"/>
<dbReference type="InParanoid" id="A0A669EL70"/>
<sequence>MQRHQERRRETEQKAQQKYKDWLQRKNQEKIEKEKKEKVIRLSFSCLSFLNYKQFLRDFFCIFLTGRSPYDKSYPSPSFVNPIPWKPIHVPPPEPSSLETSSKKPLKQRKSQQSLNPAWSSAPHTSHIVLCPAVPCSSVG</sequence>
<feature type="compositionally biased region" description="Polar residues" evidence="1">
    <location>
        <begin position="111"/>
        <end position="122"/>
    </location>
</feature>
<accession>A0A669EL70</accession>
<dbReference type="GeneTree" id="ENSGT01030000236542"/>
<evidence type="ECO:0000313" key="3">
    <source>
        <dbReference type="Proteomes" id="UP000005207"/>
    </source>
</evidence>
<dbReference type="Proteomes" id="UP000005207">
    <property type="component" value="Linkage group LG7"/>
</dbReference>
<dbReference type="Ensembl" id="ENSONIT00000088068.1">
    <property type="protein sequence ID" value="ENSONIP00000073635.1"/>
    <property type="gene ID" value="ENSONIG00000032936.1"/>
</dbReference>
<reference evidence="2" key="3">
    <citation type="submission" date="2025-09" db="UniProtKB">
        <authorList>
            <consortium name="Ensembl"/>
        </authorList>
    </citation>
    <scope>IDENTIFICATION</scope>
</reference>
<organism evidence="2 3">
    <name type="scientific">Oreochromis niloticus</name>
    <name type="common">Nile tilapia</name>
    <name type="synonym">Tilapia nilotica</name>
    <dbReference type="NCBI Taxonomy" id="8128"/>
    <lineage>
        <taxon>Eukaryota</taxon>
        <taxon>Metazoa</taxon>
        <taxon>Chordata</taxon>
        <taxon>Craniata</taxon>
        <taxon>Vertebrata</taxon>
        <taxon>Euteleostomi</taxon>
        <taxon>Actinopterygii</taxon>
        <taxon>Neopterygii</taxon>
        <taxon>Teleostei</taxon>
        <taxon>Neoteleostei</taxon>
        <taxon>Acanthomorphata</taxon>
        <taxon>Ovalentaria</taxon>
        <taxon>Cichlomorphae</taxon>
        <taxon>Cichliformes</taxon>
        <taxon>Cichlidae</taxon>
        <taxon>African cichlids</taxon>
        <taxon>Pseudocrenilabrinae</taxon>
        <taxon>Oreochromini</taxon>
        <taxon>Oreochromis</taxon>
    </lineage>
</organism>
<protein>
    <recommendedName>
        <fullName evidence="4">Coiled-coil domain containing 34</fullName>
    </recommendedName>
</protein>
<reference evidence="2" key="2">
    <citation type="submission" date="2025-08" db="UniProtKB">
        <authorList>
            <consortium name="Ensembl"/>
        </authorList>
    </citation>
    <scope>IDENTIFICATION</scope>
</reference>
<feature type="compositionally biased region" description="Basic and acidic residues" evidence="1">
    <location>
        <begin position="7"/>
        <end position="30"/>
    </location>
</feature>
<reference evidence="3" key="1">
    <citation type="submission" date="2012-01" db="EMBL/GenBank/DDBJ databases">
        <title>The Genome Sequence of Oreochromis niloticus (Nile Tilapia).</title>
        <authorList>
            <consortium name="Broad Institute Genome Assembly Team"/>
            <consortium name="Broad Institute Sequencing Platform"/>
            <person name="Di Palma F."/>
            <person name="Johnson J."/>
            <person name="Lander E.S."/>
            <person name="Lindblad-Toh K."/>
        </authorList>
    </citation>
    <scope>NUCLEOTIDE SEQUENCE [LARGE SCALE GENOMIC DNA]</scope>
</reference>
<feature type="region of interest" description="Disordered" evidence="1">
    <location>
        <begin position="1"/>
        <end position="30"/>
    </location>
</feature>